<keyword evidence="2" id="KW-0217">Developmental protein</keyword>
<feature type="region of interest" description="Disordered" evidence="7">
    <location>
        <begin position="350"/>
        <end position="397"/>
    </location>
</feature>
<protein>
    <recommendedName>
        <fullName evidence="8">BTB domain-containing protein</fullName>
    </recommendedName>
</protein>
<dbReference type="InterPro" id="IPR009057">
    <property type="entry name" value="Homeodomain-like_sf"/>
</dbReference>
<evidence type="ECO:0000313" key="9">
    <source>
        <dbReference type="EMBL" id="CAL8079033.1"/>
    </source>
</evidence>
<comment type="caution">
    <text evidence="9">The sequence shown here is derived from an EMBL/GenBank/DDBJ whole genome shotgun (WGS) entry which is preliminary data.</text>
</comment>
<feature type="compositionally biased region" description="Acidic residues" evidence="7">
    <location>
        <begin position="278"/>
        <end position="290"/>
    </location>
</feature>
<dbReference type="Pfam" id="PF00651">
    <property type="entry name" value="BTB"/>
    <property type="match status" value="1"/>
</dbReference>
<dbReference type="EMBL" id="CAXLJM020000013">
    <property type="protein sequence ID" value="CAL8079033.1"/>
    <property type="molecule type" value="Genomic_DNA"/>
</dbReference>
<dbReference type="CDD" id="cd18315">
    <property type="entry name" value="BTB_POZ_BAB-like"/>
    <property type="match status" value="1"/>
</dbReference>
<dbReference type="PROSITE" id="PS50097">
    <property type="entry name" value="BTB"/>
    <property type="match status" value="1"/>
</dbReference>
<keyword evidence="4" id="KW-0524">Neurogenesis</keyword>
<evidence type="ECO:0000256" key="4">
    <source>
        <dbReference type="ARBA" id="ARBA00022902"/>
    </source>
</evidence>
<keyword evidence="5" id="KW-0539">Nucleus</keyword>
<evidence type="ECO:0000256" key="2">
    <source>
        <dbReference type="ARBA" id="ARBA00022473"/>
    </source>
</evidence>
<evidence type="ECO:0000256" key="7">
    <source>
        <dbReference type="SAM" id="MobiDB-lite"/>
    </source>
</evidence>
<gene>
    <name evidence="9" type="ORF">ODALV1_LOCUS4260</name>
</gene>
<evidence type="ECO:0000256" key="6">
    <source>
        <dbReference type="ARBA" id="ARBA00037382"/>
    </source>
</evidence>
<reference evidence="9 10" key="1">
    <citation type="submission" date="2024-08" db="EMBL/GenBank/DDBJ databases">
        <authorList>
            <person name="Cucini C."/>
            <person name="Frati F."/>
        </authorList>
    </citation>
    <scope>NUCLEOTIDE SEQUENCE [LARGE SCALE GENOMIC DNA]</scope>
</reference>
<evidence type="ECO:0000256" key="1">
    <source>
        <dbReference type="ARBA" id="ARBA00004123"/>
    </source>
</evidence>
<dbReference type="PANTHER" id="PTHR23110:SF111">
    <property type="entry name" value="LONGITUDINALS LACKING PROTEIN, ISOFORMS F_I_K_T"/>
    <property type="match status" value="1"/>
</dbReference>
<dbReference type="Proteomes" id="UP001642540">
    <property type="component" value="Unassembled WGS sequence"/>
</dbReference>
<feature type="region of interest" description="Disordered" evidence="7">
    <location>
        <begin position="191"/>
        <end position="312"/>
    </location>
</feature>
<dbReference type="InterPro" id="IPR000210">
    <property type="entry name" value="BTB/POZ_dom"/>
</dbReference>
<feature type="compositionally biased region" description="Acidic residues" evidence="7">
    <location>
        <begin position="510"/>
        <end position="521"/>
    </location>
</feature>
<sequence length="521" mass="57405">MGSSDQFNIRWNNYTSVLQNVFRKLLEGEQFVDVTLACEGQSIKCHRLILSACSAYFDRILSDNPTSNLVIYLKDMKFWELRALVTFMYNGEVSISQQKLPHLCKAAEALKVKGLAHDTSLADGDLEKMHDDEMEEFIVDGKAEGLIQRENRRSPNQKSLLRQHNNLSAFAAAAAAANRQPQQIKRKILTQPPKLVKMQRVERPSNGVGGSNGNVKPQLSLPGSSMVPVKKSEQEVNRSATVSKEKETFEEEDDDAFAHDGHADSNLKEENGDHADEGENGEMEGCDENDANSLVSDGEDEQNGQAGRTNKVPFKYGKEVRDSALTALQSGMTLRQCSETYGIPKKTLSKWKSQESRIEGEEEPTSPNRSFRAKEDGTSPTGSTGIILPPKTTMGAPVDSADRAERLKKATELAMSGVTVRQAAAHYEIPRTTLCAYMKRRGLAAKRNFLPNSGGGANNTVKRMSLKVDVNAESNGQAQAGNSSHYEDFPFLGISELMDEMGQGSYDGDGYVEGEEEYSEK</sequence>
<keyword evidence="10" id="KW-1185">Reference proteome</keyword>
<feature type="compositionally biased region" description="Basic and acidic residues" evidence="7">
    <location>
        <begin position="256"/>
        <end position="277"/>
    </location>
</feature>
<dbReference type="SUPFAM" id="SSF46689">
    <property type="entry name" value="Homeodomain-like"/>
    <property type="match status" value="2"/>
</dbReference>
<keyword evidence="3" id="KW-0221">Differentiation</keyword>
<comment type="function">
    <text evidence="6">Putative transcription factor required for axon growth and guidance in the central and peripheral nervous systems. Repels CNS axons away from the midline by promoting the expression of the midline repellent sli and its receptor robo.</text>
</comment>
<proteinExistence type="predicted"/>
<dbReference type="PANTHER" id="PTHR23110">
    <property type="entry name" value="BTB DOMAIN TRANSCRIPTION FACTOR"/>
    <property type="match status" value="1"/>
</dbReference>
<dbReference type="Gene3D" id="1.10.10.60">
    <property type="entry name" value="Homeodomain-like"/>
    <property type="match status" value="2"/>
</dbReference>
<evidence type="ECO:0000313" key="10">
    <source>
        <dbReference type="Proteomes" id="UP001642540"/>
    </source>
</evidence>
<feature type="domain" description="BTB" evidence="8">
    <location>
        <begin position="32"/>
        <end position="97"/>
    </location>
</feature>
<dbReference type="SUPFAM" id="SSF54695">
    <property type="entry name" value="POZ domain"/>
    <property type="match status" value="1"/>
</dbReference>
<organism evidence="9 10">
    <name type="scientific">Orchesella dallaii</name>
    <dbReference type="NCBI Taxonomy" id="48710"/>
    <lineage>
        <taxon>Eukaryota</taxon>
        <taxon>Metazoa</taxon>
        <taxon>Ecdysozoa</taxon>
        <taxon>Arthropoda</taxon>
        <taxon>Hexapoda</taxon>
        <taxon>Collembola</taxon>
        <taxon>Entomobryomorpha</taxon>
        <taxon>Entomobryoidea</taxon>
        <taxon>Orchesellidae</taxon>
        <taxon>Orchesellinae</taxon>
        <taxon>Orchesella</taxon>
    </lineage>
</organism>
<name>A0ABP1PYJ4_9HEXA</name>
<dbReference type="InterPro" id="IPR007889">
    <property type="entry name" value="HTH_Psq"/>
</dbReference>
<dbReference type="Gene3D" id="3.30.710.10">
    <property type="entry name" value="Potassium Channel Kv1.1, Chain A"/>
    <property type="match status" value="1"/>
</dbReference>
<dbReference type="InterPro" id="IPR011333">
    <property type="entry name" value="SKP1/BTB/POZ_sf"/>
</dbReference>
<evidence type="ECO:0000256" key="5">
    <source>
        <dbReference type="ARBA" id="ARBA00023242"/>
    </source>
</evidence>
<evidence type="ECO:0000256" key="3">
    <source>
        <dbReference type="ARBA" id="ARBA00022782"/>
    </source>
</evidence>
<dbReference type="SMART" id="SM00225">
    <property type="entry name" value="BTB"/>
    <property type="match status" value="1"/>
</dbReference>
<dbReference type="InterPro" id="IPR051095">
    <property type="entry name" value="Dros_DevTransReg"/>
</dbReference>
<feature type="region of interest" description="Disordered" evidence="7">
    <location>
        <begin position="500"/>
        <end position="521"/>
    </location>
</feature>
<accession>A0ABP1PYJ4</accession>
<dbReference type="Pfam" id="PF05225">
    <property type="entry name" value="HTH_psq"/>
    <property type="match status" value="2"/>
</dbReference>
<evidence type="ECO:0000259" key="8">
    <source>
        <dbReference type="PROSITE" id="PS50097"/>
    </source>
</evidence>
<comment type="subcellular location">
    <subcellularLocation>
        <location evidence="1">Nucleus</location>
    </subcellularLocation>
</comment>